<feature type="signal peptide" evidence="1">
    <location>
        <begin position="1"/>
        <end position="28"/>
    </location>
</feature>
<accession>A0A2G9CB17</accession>
<evidence type="ECO:0000259" key="2">
    <source>
        <dbReference type="Pfam" id="PF07589"/>
    </source>
</evidence>
<dbReference type="Pfam" id="PF07589">
    <property type="entry name" value="PEP-CTERM"/>
    <property type="match status" value="1"/>
</dbReference>
<evidence type="ECO:0000313" key="3">
    <source>
        <dbReference type="EMBL" id="PIM52804.1"/>
    </source>
</evidence>
<protein>
    <submittedName>
        <fullName evidence="3">PEP-CTERM sorting domain-containing protein</fullName>
    </submittedName>
</protein>
<dbReference type="AlphaFoldDB" id="A0A2G9CB17"/>
<sequence length="272" mass="27644">MKRSPLLPRLRAPLAAAVLCAASVAAQASVLILGATGQPGGLADVQSKIAATGVVGGTVDVFNANAGTPTLALLKSYDAVLVFNDTFNKPFASATLLGNVLADYVDAGGGVVEAGLSHATIPFGGLTGRFVTGGYDVFNANNNQNSCGGLGRIADPQSPLMRDIDSFSGGLSALCYRVTPKAGASVVAYWTNDKPLLGYRTDHKGIVVGLNMFPVSGDVQAGLWDTSTDGARLMANSLAFAAGELPEPGSLALLGIAAVAAGLAGRRRARRL</sequence>
<organism evidence="3 4">
    <name type="scientific">Roseateles chitinivorans</name>
    <dbReference type="NCBI Taxonomy" id="2917965"/>
    <lineage>
        <taxon>Bacteria</taxon>
        <taxon>Pseudomonadati</taxon>
        <taxon>Pseudomonadota</taxon>
        <taxon>Betaproteobacteria</taxon>
        <taxon>Burkholderiales</taxon>
        <taxon>Sphaerotilaceae</taxon>
        <taxon>Roseateles</taxon>
    </lineage>
</organism>
<comment type="caution">
    <text evidence="3">The sequence shown here is derived from an EMBL/GenBank/DDBJ whole genome shotgun (WGS) entry which is preliminary data.</text>
</comment>
<dbReference type="InterPro" id="IPR029062">
    <property type="entry name" value="Class_I_gatase-like"/>
</dbReference>
<keyword evidence="4" id="KW-1185">Reference proteome</keyword>
<feature type="domain" description="Ice-binding protein C-terminal" evidence="2">
    <location>
        <begin position="246"/>
        <end position="268"/>
    </location>
</feature>
<name>A0A2G9CB17_9BURK</name>
<dbReference type="EMBL" id="PEOG01000031">
    <property type="protein sequence ID" value="PIM52804.1"/>
    <property type="molecule type" value="Genomic_DNA"/>
</dbReference>
<dbReference type="SUPFAM" id="SSF52317">
    <property type="entry name" value="Class I glutamine amidotransferase-like"/>
    <property type="match status" value="1"/>
</dbReference>
<feature type="chain" id="PRO_5013614291" evidence="1">
    <location>
        <begin position="29"/>
        <end position="272"/>
    </location>
</feature>
<gene>
    <name evidence="3" type="ORF">CS062_13020</name>
</gene>
<proteinExistence type="predicted"/>
<dbReference type="Proteomes" id="UP000231501">
    <property type="component" value="Unassembled WGS sequence"/>
</dbReference>
<dbReference type="InterPro" id="IPR013424">
    <property type="entry name" value="Ice-binding_C"/>
</dbReference>
<evidence type="ECO:0000256" key="1">
    <source>
        <dbReference type="SAM" id="SignalP"/>
    </source>
</evidence>
<reference evidence="3 4" key="1">
    <citation type="submission" date="2017-11" db="EMBL/GenBank/DDBJ databases">
        <title>Draft genome sequence of Mitsuaria sp. HWN-4.</title>
        <authorList>
            <person name="Gundlapally S.R."/>
        </authorList>
    </citation>
    <scope>NUCLEOTIDE SEQUENCE [LARGE SCALE GENOMIC DNA]</scope>
    <source>
        <strain evidence="3 4">HWN-4</strain>
    </source>
</reference>
<dbReference type="RefSeq" id="WP_099862065.1">
    <property type="nucleotide sequence ID" value="NZ_PEOG01000031.1"/>
</dbReference>
<dbReference type="NCBIfam" id="TIGR02595">
    <property type="entry name" value="PEP_CTERM"/>
    <property type="match status" value="1"/>
</dbReference>
<evidence type="ECO:0000313" key="4">
    <source>
        <dbReference type="Proteomes" id="UP000231501"/>
    </source>
</evidence>
<keyword evidence="1" id="KW-0732">Signal</keyword>
<dbReference type="OrthoDB" id="9152498at2"/>